<accession>A0A565BC80</accession>
<evidence type="ECO:0000313" key="4">
    <source>
        <dbReference type="EMBL" id="VVA99228.1"/>
    </source>
</evidence>
<evidence type="ECO:0000256" key="1">
    <source>
        <dbReference type="PROSITE-ProRule" id="PRU00325"/>
    </source>
</evidence>
<sequence>MARWDQIFSLPVQNPTLPEFSSTHLVWSKVEGYRDNIDRLALIPFARVDDFVKGESSNQDCPTSFHVEARRRKPKEKKYKPKVDGILEYILYWCSFGPDDNRKGGSVRPSRSTYVPKKNNAGRPNSKRGCRCHFIVKRLIAEPTVALIIYNSDKHVDEKGLPCHGPQDKKAAGTRAMFAPYISEDLRLRVSSLLYVGVSVETIMQRHNESVEKQGGPSNRDDLLTHRYVRRLERSIRRSTYELDEDDHVSISMWVESHQSHVFFFDADPFSLGIQTEWQLQQMIRFGNCGLLASDSRFGTNKLKYPIHSLVVFDSENKAIPVAWVIAPRFSSEDAYRWMRALCNRVHAKDPSWKVAGFIVDDPFADVITIRDVFQCPVLFSFWRARHAWHKNIFKKCPDTEMRVKISRELGQVVDKICRRQGTATLFECFVEDFVDNPEFLEYFRAVWSPKIGAWTNALQSHPLASQETCAAMELYHFQLKCRLLNERDSEVYQRADWLVDKLGTKVHSYFWLDEYSGKDKFARYWKEEWASGLTSFRKALSIRNSDVVISGMSAKITDECDDGNEVHVVWNPGSQFGVCSCSWAEKGYICKHMIKLTQVCLGNRAARQSASLRQYYQTLSDLLRCPPHDSLFRDYAVSLAVSVEKQINALCDLQKSDANEDTVQKEIADMGPSNGKSHDESDLVDKQVGLVEVAGSEMENIDPSPCLTKAVAEDVTDTYESQRPPILYQYRRMKKDKNFERDAKRSKIWAPEQGSV</sequence>
<evidence type="ECO:0000259" key="3">
    <source>
        <dbReference type="PROSITE" id="PS50966"/>
    </source>
</evidence>
<dbReference type="InterPro" id="IPR007527">
    <property type="entry name" value="Znf_SWIM"/>
</dbReference>
<dbReference type="PANTHER" id="PTHR33977">
    <property type="entry name" value="ZINC ION BINDING PROTEIN"/>
    <property type="match status" value="1"/>
</dbReference>
<protein>
    <recommendedName>
        <fullName evidence="3">SWIM-type domain-containing protein</fullName>
    </recommendedName>
</protein>
<organism evidence="4 5">
    <name type="scientific">Arabis nemorensis</name>
    <dbReference type="NCBI Taxonomy" id="586526"/>
    <lineage>
        <taxon>Eukaryota</taxon>
        <taxon>Viridiplantae</taxon>
        <taxon>Streptophyta</taxon>
        <taxon>Embryophyta</taxon>
        <taxon>Tracheophyta</taxon>
        <taxon>Spermatophyta</taxon>
        <taxon>Magnoliopsida</taxon>
        <taxon>eudicotyledons</taxon>
        <taxon>Gunneridae</taxon>
        <taxon>Pentapetalae</taxon>
        <taxon>rosids</taxon>
        <taxon>malvids</taxon>
        <taxon>Brassicales</taxon>
        <taxon>Brassicaceae</taxon>
        <taxon>Arabideae</taxon>
        <taxon>Arabis</taxon>
    </lineage>
</organism>
<dbReference type="Proteomes" id="UP000489600">
    <property type="component" value="Unassembled WGS sequence"/>
</dbReference>
<proteinExistence type="predicted"/>
<dbReference type="PROSITE" id="PS50966">
    <property type="entry name" value="ZF_SWIM"/>
    <property type="match status" value="1"/>
</dbReference>
<evidence type="ECO:0000256" key="2">
    <source>
        <dbReference type="SAM" id="MobiDB-lite"/>
    </source>
</evidence>
<comment type="caution">
    <text evidence="4">The sequence shown here is derived from an EMBL/GenBank/DDBJ whole genome shotgun (WGS) entry which is preliminary data.</text>
</comment>
<dbReference type="OrthoDB" id="1484002at2759"/>
<dbReference type="AlphaFoldDB" id="A0A565BC80"/>
<reference evidence="4" key="1">
    <citation type="submission" date="2019-07" db="EMBL/GenBank/DDBJ databases">
        <authorList>
            <person name="Dittberner H."/>
        </authorList>
    </citation>
    <scope>NUCLEOTIDE SEQUENCE [LARGE SCALE GENOMIC DNA]</scope>
</reference>
<dbReference type="PANTHER" id="PTHR33977:SF1">
    <property type="entry name" value="ZINC ION BINDING PROTEIN"/>
    <property type="match status" value="1"/>
</dbReference>
<evidence type="ECO:0000313" key="5">
    <source>
        <dbReference type="Proteomes" id="UP000489600"/>
    </source>
</evidence>
<name>A0A565BC80_9BRAS</name>
<gene>
    <name evidence="4" type="ORF">ANE_LOCUS9673</name>
</gene>
<feature type="region of interest" description="Disordered" evidence="2">
    <location>
        <begin position="102"/>
        <end position="125"/>
    </location>
</feature>
<keyword evidence="5" id="KW-1185">Reference proteome</keyword>
<feature type="domain" description="SWIM-type" evidence="3">
    <location>
        <begin position="565"/>
        <end position="602"/>
    </location>
</feature>
<dbReference type="GO" id="GO:0008270">
    <property type="term" value="F:zinc ion binding"/>
    <property type="evidence" value="ECO:0007669"/>
    <property type="project" value="UniProtKB-KW"/>
</dbReference>
<keyword evidence="1" id="KW-0862">Zinc</keyword>
<keyword evidence="1" id="KW-0863">Zinc-finger</keyword>
<dbReference type="EMBL" id="CABITT030000003">
    <property type="protein sequence ID" value="VVA99228.1"/>
    <property type="molecule type" value="Genomic_DNA"/>
</dbReference>
<keyword evidence="1" id="KW-0479">Metal-binding</keyword>